<dbReference type="Proteomes" id="UP000684084">
    <property type="component" value="Unassembled WGS sequence"/>
</dbReference>
<dbReference type="PANTHER" id="PTHR46481:SF10">
    <property type="entry name" value="ZINC FINGER BED DOMAIN-CONTAINING PROTEIN 39"/>
    <property type="match status" value="1"/>
</dbReference>
<reference evidence="7" key="1">
    <citation type="submission" date="2020-05" db="EMBL/GenBank/DDBJ databases">
        <authorList>
            <person name="Rincon C."/>
            <person name="Sanders R I."/>
            <person name="Robbins C."/>
            <person name="Chaturvedi A."/>
        </authorList>
    </citation>
    <scope>NUCLEOTIDE SEQUENCE</scope>
    <source>
        <strain evidence="7">CHB12</strain>
    </source>
</reference>
<name>A0A916A1L9_9GLOM</name>
<gene>
    <name evidence="7" type="ORF">CHRIB12_LOCUS23799</name>
</gene>
<comment type="caution">
    <text evidence="7">The sequence shown here is derived from an EMBL/GenBank/DDBJ whole genome shotgun (WGS) entry which is preliminary data.</text>
</comment>
<evidence type="ECO:0000256" key="6">
    <source>
        <dbReference type="SAM" id="MobiDB-lite"/>
    </source>
</evidence>
<sequence length="244" mass="28255">MSSSSVENDQNNQNDQDSTKKKRVKVISGEIYGKKYQHKGSTGILIDHLNGKHQITKETTKQNYVPPEFHGLEITPHEKSCQIELRNLLISWIIFDTQPLNITHSKSFQRFIKELDPAFNIPNVKLIKQTIQSAYNYTLSLIQKFVENNAISINLTTYMWTGRNRQGFLGVTCSFLDKNFTIHKVILTIEYIRYPHTAQNISDALFVILDEWGLRDKTNVIRKFKKKSQNQIDVNAGKTSEYFL</sequence>
<evidence type="ECO:0000256" key="1">
    <source>
        <dbReference type="ARBA" id="ARBA00004123"/>
    </source>
</evidence>
<evidence type="ECO:0000313" key="7">
    <source>
        <dbReference type="EMBL" id="CAB5395358.1"/>
    </source>
</evidence>
<evidence type="ECO:0008006" key="9">
    <source>
        <dbReference type="Google" id="ProtNLM"/>
    </source>
</evidence>
<evidence type="ECO:0000256" key="4">
    <source>
        <dbReference type="ARBA" id="ARBA00022833"/>
    </source>
</evidence>
<dbReference type="GO" id="GO:0005634">
    <property type="term" value="C:nucleus"/>
    <property type="evidence" value="ECO:0007669"/>
    <property type="project" value="UniProtKB-SubCell"/>
</dbReference>
<feature type="region of interest" description="Disordered" evidence="6">
    <location>
        <begin position="1"/>
        <end position="23"/>
    </location>
</feature>
<dbReference type="PANTHER" id="PTHR46481">
    <property type="entry name" value="ZINC FINGER BED DOMAIN-CONTAINING PROTEIN 4"/>
    <property type="match status" value="1"/>
</dbReference>
<protein>
    <recommendedName>
        <fullName evidence="9">DUF659 domain-containing protein</fullName>
    </recommendedName>
</protein>
<dbReference type="OrthoDB" id="2419393at2759"/>
<proteinExistence type="predicted"/>
<dbReference type="AlphaFoldDB" id="A0A916A1L9"/>
<evidence type="ECO:0000256" key="2">
    <source>
        <dbReference type="ARBA" id="ARBA00022723"/>
    </source>
</evidence>
<dbReference type="VEuPathDB" id="FungiDB:RhiirFUN_005363"/>
<dbReference type="EMBL" id="CAGKOT010000098">
    <property type="protein sequence ID" value="CAB5395358.1"/>
    <property type="molecule type" value="Genomic_DNA"/>
</dbReference>
<evidence type="ECO:0000313" key="8">
    <source>
        <dbReference type="Proteomes" id="UP000684084"/>
    </source>
</evidence>
<organism evidence="7 8">
    <name type="scientific">Rhizophagus irregularis</name>
    <dbReference type="NCBI Taxonomy" id="588596"/>
    <lineage>
        <taxon>Eukaryota</taxon>
        <taxon>Fungi</taxon>
        <taxon>Fungi incertae sedis</taxon>
        <taxon>Mucoromycota</taxon>
        <taxon>Glomeromycotina</taxon>
        <taxon>Glomeromycetes</taxon>
        <taxon>Glomerales</taxon>
        <taxon>Glomeraceae</taxon>
        <taxon>Rhizophagus</taxon>
    </lineage>
</organism>
<evidence type="ECO:0000256" key="3">
    <source>
        <dbReference type="ARBA" id="ARBA00022771"/>
    </source>
</evidence>
<keyword evidence="3" id="KW-0863">Zinc-finger</keyword>
<dbReference type="InterPro" id="IPR052035">
    <property type="entry name" value="ZnF_BED_domain_contain"/>
</dbReference>
<keyword evidence="4" id="KW-0862">Zinc</keyword>
<keyword evidence="5" id="KW-0539">Nucleus</keyword>
<keyword evidence="2" id="KW-0479">Metal-binding</keyword>
<comment type="subcellular location">
    <subcellularLocation>
        <location evidence="1">Nucleus</location>
    </subcellularLocation>
</comment>
<accession>A0A916A1L9</accession>
<dbReference type="GO" id="GO:0008270">
    <property type="term" value="F:zinc ion binding"/>
    <property type="evidence" value="ECO:0007669"/>
    <property type="project" value="UniProtKB-KW"/>
</dbReference>
<evidence type="ECO:0000256" key="5">
    <source>
        <dbReference type="ARBA" id="ARBA00023242"/>
    </source>
</evidence>